<organism evidence="1 2">
    <name type="scientific">Flavobacterium difficile</name>
    <dbReference type="NCBI Taxonomy" id="2709659"/>
    <lineage>
        <taxon>Bacteria</taxon>
        <taxon>Pseudomonadati</taxon>
        <taxon>Bacteroidota</taxon>
        <taxon>Flavobacteriia</taxon>
        <taxon>Flavobacteriales</taxon>
        <taxon>Flavobacteriaceae</taxon>
        <taxon>Flavobacterium</taxon>
    </lineage>
</organism>
<comment type="caution">
    <text evidence="1">The sequence shown here is derived from an EMBL/GenBank/DDBJ whole genome shotgun (WGS) entry which is preliminary data.</text>
</comment>
<dbReference type="InterPro" id="IPR010620">
    <property type="entry name" value="SBBP_repeat"/>
</dbReference>
<dbReference type="RefSeq" id="WP_166077209.1">
    <property type="nucleotide sequence ID" value="NZ_JAAJBT010000004.1"/>
</dbReference>
<evidence type="ECO:0000313" key="2">
    <source>
        <dbReference type="Proteomes" id="UP000800984"/>
    </source>
</evidence>
<dbReference type="Pfam" id="PF06739">
    <property type="entry name" value="SBBP"/>
    <property type="match status" value="1"/>
</dbReference>
<dbReference type="Proteomes" id="UP000800984">
    <property type="component" value="Unassembled WGS sequence"/>
</dbReference>
<sequence>MRKLFTYITFFIAFTTFSQSFQWMKRGGSNENLGIDYESVYSIATDSEKNYYTLSYVGMSGLDVDGNPKSNYDNPGFGPQDVVLASFACDGTYRWSKVFGGNGDETINSVVVDSQDNVYVGGKMQSCHPYPGTPSEPYPSQIDTEYFFSNSSSACTRIFYAKFNKNGVLQYVKRPQLPTSTLNATTYTASMNFQIQNDVIYWYLWLPPGTYADGAFTNSNSDSYTPYVLKYNLDGTLISATIRYNSNKFLL</sequence>
<keyword evidence="2" id="KW-1185">Reference proteome</keyword>
<name>A0ABX0I7F3_9FLAO</name>
<proteinExistence type="predicted"/>
<gene>
    <name evidence="1" type="ORF">G4D72_08315</name>
</gene>
<protein>
    <submittedName>
        <fullName evidence="1">Uncharacterized protein</fullName>
    </submittedName>
</protein>
<accession>A0ABX0I7F3</accession>
<dbReference type="EMBL" id="JAAJBT010000004">
    <property type="protein sequence ID" value="NHM02113.1"/>
    <property type="molecule type" value="Genomic_DNA"/>
</dbReference>
<reference evidence="1 2" key="1">
    <citation type="submission" date="2020-02" db="EMBL/GenBank/DDBJ databases">
        <authorList>
            <person name="Chen W.-M."/>
        </authorList>
    </citation>
    <scope>NUCLEOTIDE SEQUENCE [LARGE SCALE GENOMIC DNA]</scope>
    <source>
        <strain evidence="1 2">KDG-16</strain>
    </source>
</reference>
<evidence type="ECO:0000313" key="1">
    <source>
        <dbReference type="EMBL" id="NHM02113.1"/>
    </source>
</evidence>